<dbReference type="OrthoDB" id="2498029at2759"/>
<protein>
    <submittedName>
        <fullName evidence="1">Uncharacterized protein</fullName>
    </submittedName>
</protein>
<sequence length="93" mass="10704">MAPLHPIREANAKSPYGHLSRQEFYEKHQILHDEAFFYANHTDTTLFTQSWRPARPANLRGTVAMLHGYVSESGWLFELTAVAFARLGFLSWP</sequence>
<gene>
    <name evidence="1" type="ORF">HPP92_018939</name>
</gene>
<dbReference type="AlphaFoldDB" id="A0A835Q5V7"/>
<dbReference type="EMBL" id="JADCNM010000010">
    <property type="protein sequence ID" value="KAG0464775.1"/>
    <property type="molecule type" value="Genomic_DNA"/>
</dbReference>
<accession>A0A835Q5V7</accession>
<proteinExistence type="predicted"/>
<organism evidence="1 2">
    <name type="scientific">Vanilla planifolia</name>
    <name type="common">Vanilla</name>
    <dbReference type="NCBI Taxonomy" id="51239"/>
    <lineage>
        <taxon>Eukaryota</taxon>
        <taxon>Viridiplantae</taxon>
        <taxon>Streptophyta</taxon>
        <taxon>Embryophyta</taxon>
        <taxon>Tracheophyta</taxon>
        <taxon>Spermatophyta</taxon>
        <taxon>Magnoliopsida</taxon>
        <taxon>Liliopsida</taxon>
        <taxon>Asparagales</taxon>
        <taxon>Orchidaceae</taxon>
        <taxon>Vanilloideae</taxon>
        <taxon>Vanilleae</taxon>
        <taxon>Vanilla</taxon>
    </lineage>
</organism>
<dbReference type="Proteomes" id="UP000639772">
    <property type="component" value="Chromosome 10"/>
</dbReference>
<evidence type="ECO:0000313" key="2">
    <source>
        <dbReference type="Proteomes" id="UP000639772"/>
    </source>
</evidence>
<name>A0A835Q5V7_VANPL</name>
<comment type="caution">
    <text evidence="1">The sequence shown here is derived from an EMBL/GenBank/DDBJ whole genome shotgun (WGS) entry which is preliminary data.</text>
</comment>
<evidence type="ECO:0000313" key="1">
    <source>
        <dbReference type="EMBL" id="KAG0464775.1"/>
    </source>
</evidence>
<reference evidence="1 2" key="1">
    <citation type="journal article" date="2020" name="Nat. Food">
        <title>A phased Vanilla planifolia genome enables genetic improvement of flavour and production.</title>
        <authorList>
            <person name="Hasing T."/>
            <person name="Tang H."/>
            <person name="Brym M."/>
            <person name="Khazi F."/>
            <person name="Huang T."/>
            <person name="Chambers A.H."/>
        </authorList>
    </citation>
    <scope>NUCLEOTIDE SEQUENCE [LARGE SCALE GENOMIC DNA]</scope>
    <source>
        <tissue evidence="1">Leaf</tissue>
    </source>
</reference>